<accession>A0ABX0IEI3</accession>
<dbReference type="EMBL" id="JAAJBV010000003">
    <property type="protein sequence ID" value="NHM04077.1"/>
    <property type="molecule type" value="Genomic_DNA"/>
</dbReference>
<organism evidence="1 2">
    <name type="scientific">Flavobacterium celericrescens</name>
    <dbReference type="NCBI Taxonomy" id="2709780"/>
    <lineage>
        <taxon>Bacteria</taxon>
        <taxon>Pseudomonadati</taxon>
        <taxon>Bacteroidota</taxon>
        <taxon>Flavobacteriia</taxon>
        <taxon>Flavobacteriales</taxon>
        <taxon>Flavobacteriaceae</taxon>
        <taxon>Flavobacterium</taxon>
    </lineage>
</organism>
<dbReference type="Proteomes" id="UP000761423">
    <property type="component" value="Unassembled WGS sequence"/>
</dbReference>
<name>A0ABX0IEI3_9FLAO</name>
<sequence>MYAQNDTIPGEAEYRKHYDCRYEEGNILVVQKKGKTLDYATSWGVGNAGFVIRMEAIYDLEFANGKRYRSGVIKNITTDSISISTTMNANCAEYEGIPYKIDTYALQDIKIARFVNDASLGLFTKKKIDKDYELVVQKVPKAKLCPALLTFPKRNNEIKVCHYILTKQGYSILYETNGFLDYMEYPVTWN</sequence>
<keyword evidence="2" id="KW-1185">Reference proteome</keyword>
<reference evidence="1 2" key="1">
    <citation type="submission" date="2020-02" db="EMBL/GenBank/DDBJ databases">
        <authorList>
            <person name="Chen W.-M."/>
        </authorList>
    </citation>
    <scope>NUCLEOTIDE SEQUENCE [LARGE SCALE GENOMIC DNA]</scope>
    <source>
        <strain evidence="1 2">TWA-26</strain>
    </source>
</reference>
<gene>
    <name evidence="1" type="ORF">G4L40_05090</name>
</gene>
<evidence type="ECO:0000313" key="1">
    <source>
        <dbReference type="EMBL" id="NHM04077.1"/>
    </source>
</evidence>
<protein>
    <submittedName>
        <fullName evidence="1">Uncharacterized protein</fullName>
    </submittedName>
</protein>
<comment type="caution">
    <text evidence="1">The sequence shown here is derived from an EMBL/GenBank/DDBJ whole genome shotgun (WGS) entry which is preliminary data.</text>
</comment>
<evidence type="ECO:0000313" key="2">
    <source>
        <dbReference type="Proteomes" id="UP000761423"/>
    </source>
</evidence>
<proteinExistence type="predicted"/>